<organism evidence="1 2">
    <name type="scientific">Cucumis sativus</name>
    <name type="common">Cucumber</name>
    <dbReference type="NCBI Taxonomy" id="3659"/>
    <lineage>
        <taxon>Eukaryota</taxon>
        <taxon>Viridiplantae</taxon>
        <taxon>Streptophyta</taxon>
        <taxon>Embryophyta</taxon>
        <taxon>Tracheophyta</taxon>
        <taxon>Spermatophyta</taxon>
        <taxon>Magnoliopsida</taxon>
        <taxon>eudicotyledons</taxon>
        <taxon>Gunneridae</taxon>
        <taxon>Pentapetalae</taxon>
        <taxon>rosids</taxon>
        <taxon>fabids</taxon>
        <taxon>Cucurbitales</taxon>
        <taxon>Cucurbitaceae</taxon>
        <taxon>Benincaseae</taxon>
        <taxon>Cucumis</taxon>
    </lineage>
</organism>
<proteinExistence type="predicted"/>
<sequence length="57" mass="6799">MKRIEALDGREEKISLVYFSRMSALGTIYKLKCVKRVVVMEQNEDEDEDEDEEEERD</sequence>
<protein>
    <submittedName>
        <fullName evidence="1">Uncharacterized protein</fullName>
    </submittedName>
</protein>
<reference evidence="1 2" key="2">
    <citation type="journal article" date="2009" name="PLoS ONE">
        <title>An integrated genetic and cytogenetic map of the cucumber genome.</title>
        <authorList>
            <person name="Ren Y."/>
            <person name="Zhang Z."/>
            <person name="Liu J."/>
            <person name="Staub J.E."/>
            <person name="Han Y."/>
            <person name="Cheng Z."/>
            <person name="Li X."/>
            <person name="Lu J."/>
            <person name="Miao H."/>
            <person name="Kang H."/>
            <person name="Xie B."/>
            <person name="Gu X."/>
            <person name="Wang X."/>
            <person name="Du Y."/>
            <person name="Jin W."/>
            <person name="Huang S."/>
        </authorList>
    </citation>
    <scope>NUCLEOTIDE SEQUENCE [LARGE SCALE GENOMIC DNA]</scope>
    <source>
        <strain evidence="2">cv. 9930</strain>
    </source>
</reference>
<reference evidence="1 2" key="3">
    <citation type="journal article" date="2010" name="BMC Genomics">
        <title>Transcriptome sequencing and comparative analysis of cucumber flowers with different sex types.</title>
        <authorList>
            <person name="Guo S."/>
            <person name="Zheng Y."/>
            <person name="Joung J.G."/>
            <person name="Liu S."/>
            <person name="Zhang Z."/>
            <person name="Crasta O.R."/>
            <person name="Sobral B.W."/>
            <person name="Xu Y."/>
            <person name="Huang S."/>
            <person name="Fei Z."/>
        </authorList>
    </citation>
    <scope>NUCLEOTIDE SEQUENCE [LARGE SCALE GENOMIC DNA]</scope>
    <source>
        <strain evidence="2">cv. 9930</strain>
    </source>
</reference>
<reference evidence="1 2" key="4">
    <citation type="journal article" date="2011" name="BMC Genomics">
        <title>RNA-Seq improves annotation of protein-coding genes in the cucumber genome.</title>
        <authorList>
            <person name="Li Z."/>
            <person name="Zhang Z."/>
            <person name="Yan P."/>
            <person name="Huang S."/>
            <person name="Fei Z."/>
            <person name="Lin K."/>
        </authorList>
    </citation>
    <scope>NUCLEOTIDE SEQUENCE [LARGE SCALE GENOMIC DNA]</scope>
    <source>
        <strain evidence="2">cv. 9930</strain>
    </source>
</reference>
<name>A0A0A0KUQ6_CUCSA</name>
<dbReference type="Proteomes" id="UP000029981">
    <property type="component" value="Chromosome 5"/>
</dbReference>
<accession>A0A0A0KUQ6</accession>
<reference evidence="1 2" key="1">
    <citation type="journal article" date="2009" name="Nat. Genet.">
        <title>The genome of the cucumber, Cucumis sativus L.</title>
        <authorList>
            <person name="Huang S."/>
            <person name="Li R."/>
            <person name="Zhang Z."/>
            <person name="Li L."/>
            <person name="Gu X."/>
            <person name="Fan W."/>
            <person name="Lucas W.J."/>
            <person name="Wang X."/>
            <person name="Xie B."/>
            <person name="Ni P."/>
            <person name="Ren Y."/>
            <person name="Zhu H."/>
            <person name="Li J."/>
            <person name="Lin K."/>
            <person name="Jin W."/>
            <person name="Fei Z."/>
            <person name="Li G."/>
            <person name="Staub J."/>
            <person name="Kilian A."/>
            <person name="van der Vossen E.A."/>
            <person name="Wu Y."/>
            <person name="Guo J."/>
            <person name="He J."/>
            <person name="Jia Z."/>
            <person name="Ren Y."/>
            <person name="Tian G."/>
            <person name="Lu Y."/>
            <person name="Ruan J."/>
            <person name="Qian W."/>
            <person name="Wang M."/>
            <person name="Huang Q."/>
            <person name="Li B."/>
            <person name="Xuan Z."/>
            <person name="Cao J."/>
            <person name="Asan"/>
            <person name="Wu Z."/>
            <person name="Zhang J."/>
            <person name="Cai Q."/>
            <person name="Bai Y."/>
            <person name="Zhao B."/>
            <person name="Han Y."/>
            <person name="Li Y."/>
            <person name="Li X."/>
            <person name="Wang S."/>
            <person name="Shi Q."/>
            <person name="Liu S."/>
            <person name="Cho W.K."/>
            <person name="Kim J.Y."/>
            <person name="Xu Y."/>
            <person name="Heller-Uszynska K."/>
            <person name="Miao H."/>
            <person name="Cheng Z."/>
            <person name="Zhang S."/>
            <person name="Wu J."/>
            <person name="Yang Y."/>
            <person name="Kang H."/>
            <person name="Li M."/>
            <person name="Liang H."/>
            <person name="Ren X."/>
            <person name="Shi Z."/>
            <person name="Wen M."/>
            <person name="Jian M."/>
            <person name="Yang H."/>
            <person name="Zhang G."/>
            <person name="Yang Z."/>
            <person name="Chen R."/>
            <person name="Liu S."/>
            <person name="Li J."/>
            <person name="Ma L."/>
            <person name="Liu H."/>
            <person name="Zhou Y."/>
            <person name="Zhao J."/>
            <person name="Fang X."/>
            <person name="Li G."/>
            <person name="Fang L."/>
            <person name="Li Y."/>
            <person name="Liu D."/>
            <person name="Zheng H."/>
            <person name="Zhang Y."/>
            <person name="Qin N."/>
            <person name="Li Z."/>
            <person name="Yang G."/>
            <person name="Yang S."/>
            <person name="Bolund L."/>
            <person name="Kristiansen K."/>
            <person name="Zheng H."/>
            <person name="Li S."/>
            <person name="Zhang X."/>
            <person name="Yang H."/>
            <person name="Wang J."/>
            <person name="Sun R."/>
            <person name="Zhang B."/>
            <person name="Jiang S."/>
            <person name="Wang J."/>
            <person name="Du Y."/>
            <person name="Li S."/>
        </authorList>
    </citation>
    <scope>NUCLEOTIDE SEQUENCE [LARGE SCALE GENOMIC DNA]</scope>
    <source>
        <strain evidence="2">cv. 9930</strain>
    </source>
</reference>
<keyword evidence="2" id="KW-1185">Reference proteome</keyword>
<evidence type="ECO:0000313" key="1">
    <source>
        <dbReference type="EMBL" id="KGN51451.1"/>
    </source>
</evidence>
<dbReference type="Gramene" id="KGN51451">
    <property type="protein sequence ID" value="KGN51451"/>
    <property type="gene ID" value="Csa_5G549160"/>
</dbReference>
<evidence type="ECO:0000313" key="2">
    <source>
        <dbReference type="Proteomes" id="UP000029981"/>
    </source>
</evidence>
<gene>
    <name evidence="1" type="ORF">Csa_5G549160</name>
</gene>
<dbReference type="EMBL" id="CM002926">
    <property type="protein sequence ID" value="KGN51451.1"/>
    <property type="molecule type" value="Genomic_DNA"/>
</dbReference>
<dbReference type="AlphaFoldDB" id="A0A0A0KUQ6"/>